<dbReference type="InterPro" id="IPR000182">
    <property type="entry name" value="GNAT_dom"/>
</dbReference>
<dbReference type="PANTHER" id="PTHR43877:SF2">
    <property type="entry name" value="AMINOALKYLPHOSPHONATE N-ACETYLTRANSFERASE-RELATED"/>
    <property type="match status" value="1"/>
</dbReference>
<keyword evidence="2" id="KW-0012">Acyltransferase</keyword>
<feature type="domain" description="N-acetyltransferase" evidence="3">
    <location>
        <begin position="3"/>
        <end position="155"/>
    </location>
</feature>
<accession>A0A6J6EWD5</accession>
<keyword evidence="1" id="KW-0808">Transferase</keyword>
<reference evidence="4" key="1">
    <citation type="submission" date="2020-05" db="EMBL/GenBank/DDBJ databases">
        <authorList>
            <person name="Chiriac C."/>
            <person name="Salcher M."/>
            <person name="Ghai R."/>
            <person name="Kavagutti S V."/>
        </authorList>
    </citation>
    <scope>NUCLEOTIDE SEQUENCE</scope>
</reference>
<evidence type="ECO:0000313" key="4">
    <source>
        <dbReference type="EMBL" id="CAB4579629.1"/>
    </source>
</evidence>
<dbReference type="CDD" id="cd04301">
    <property type="entry name" value="NAT_SF"/>
    <property type="match status" value="1"/>
</dbReference>
<proteinExistence type="predicted"/>
<gene>
    <name evidence="4" type="ORF">UFOPK1684_01302</name>
</gene>
<dbReference type="InterPro" id="IPR050832">
    <property type="entry name" value="Bact_Acetyltransf"/>
</dbReference>
<evidence type="ECO:0000256" key="1">
    <source>
        <dbReference type="ARBA" id="ARBA00022679"/>
    </source>
</evidence>
<dbReference type="PROSITE" id="PS51186">
    <property type="entry name" value="GNAT"/>
    <property type="match status" value="1"/>
</dbReference>
<protein>
    <submittedName>
        <fullName evidence="4">Unannotated protein</fullName>
    </submittedName>
</protein>
<organism evidence="4">
    <name type="scientific">freshwater metagenome</name>
    <dbReference type="NCBI Taxonomy" id="449393"/>
    <lineage>
        <taxon>unclassified sequences</taxon>
        <taxon>metagenomes</taxon>
        <taxon>ecological metagenomes</taxon>
    </lineage>
</organism>
<dbReference type="Gene3D" id="3.40.630.30">
    <property type="match status" value="1"/>
</dbReference>
<dbReference type="GO" id="GO:0016747">
    <property type="term" value="F:acyltransferase activity, transferring groups other than amino-acyl groups"/>
    <property type="evidence" value="ECO:0007669"/>
    <property type="project" value="InterPro"/>
</dbReference>
<evidence type="ECO:0000256" key="2">
    <source>
        <dbReference type="ARBA" id="ARBA00023315"/>
    </source>
</evidence>
<dbReference type="PANTHER" id="PTHR43877">
    <property type="entry name" value="AMINOALKYLPHOSPHONATE N-ACETYLTRANSFERASE-RELATED-RELATED"/>
    <property type="match status" value="1"/>
</dbReference>
<dbReference type="InterPro" id="IPR016181">
    <property type="entry name" value="Acyl_CoA_acyltransferase"/>
</dbReference>
<name>A0A6J6EWD5_9ZZZZ</name>
<dbReference type="SUPFAM" id="SSF55729">
    <property type="entry name" value="Acyl-CoA N-acyltransferases (Nat)"/>
    <property type="match status" value="1"/>
</dbReference>
<dbReference type="Pfam" id="PF00583">
    <property type="entry name" value="Acetyltransf_1"/>
    <property type="match status" value="1"/>
</dbReference>
<evidence type="ECO:0000259" key="3">
    <source>
        <dbReference type="PROSITE" id="PS51186"/>
    </source>
</evidence>
<sequence length="155" mass="16630">MAFSVEPLPADHARDLFASSDSYVAALYPAESNHLVSANELSTAPNLLLGAFTEDSSTTPIGCVGLLVAGHEPGTAEIKRLFVESTSRRLGVAHALMDHLEAEAASSGIRELRLETGIYQEESLALYRGRGYVTIPPFGPYTEDPMSVFMAKTLS</sequence>
<dbReference type="AlphaFoldDB" id="A0A6J6EWD5"/>
<dbReference type="EMBL" id="CAEZTM010000080">
    <property type="protein sequence ID" value="CAB4579629.1"/>
    <property type="molecule type" value="Genomic_DNA"/>
</dbReference>